<sequence length="95" mass="10599">MQTGFKTVSRYVLINAGFVLAGFLLSFVINFASWFGLDDTHDLGLGNLFFTTSVFTVIGLGYTGYVFFRHKVLLVISILAIVAVLFFLNSLFNFI</sequence>
<name>A0ABW9RJU3_9BACT</name>
<dbReference type="EMBL" id="SMLW01000221">
    <property type="protein sequence ID" value="MTI23525.1"/>
    <property type="molecule type" value="Genomic_DNA"/>
</dbReference>
<gene>
    <name evidence="2" type="ORF">E1163_01030</name>
</gene>
<accession>A0ABW9RJU3</accession>
<organism evidence="2 3">
    <name type="scientific">Fulvivirga kasyanovii</name>
    <dbReference type="NCBI Taxonomy" id="396812"/>
    <lineage>
        <taxon>Bacteria</taxon>
        <taxon>Pseudomonadati</taxon>
        <taxon>Bacteroidota</taxon>
        <taxon>Cytophagia</taxon>
        <taxon>Cytophagales</taxon>
        <taxon>Fulvivirgaceae</taxon>
        <taxon>Fulvivirga</taxon>
    </lineage>
</organism>
<keyword evidence="1" id="KW-0472">Membrane</keyword>
<feature type="transmembrane region" description="Helical" evidence="1">
    <location>
        <begin position="43"/>
        <end position="65"/>
    </location>
</feature>
<feature type="transmembrane region" description="Helical" evidence="1">
    <location>
        <begin position="72"/>
        <end position="92"/>
    </location>
</feature>
<proteinExistence type="predicted"/>
<keyword evidence="3" id="KW-1185">Reference proteome</keyword>
<keyword evidence="1" id="KW-1133">Transmembrane helix</keyword>
<dbReference type="Proteomes" id="UP000798808">
    <property type="component" value="Unassembled WGS sequence"/>
</dbReference>
<dbReference type="RefSeq" id="WP_155168664.1">
    <property type="nucleotide sequence ID" value="NZ_BAAAFL010000051.1"/>
</dbReference>
<reference evidence="2 3" key="1">
    <citation type="submission" date="2019-02" db="EMBL/GenBank/DDBJ databases">
        <authorList>
            <person name="Goldberg S.R."/>
            <person name="Haltli B.A."/>
            <person name="Correa H."/>
            <person name="Russell K.G."/>
        </authorList>
    </citation>
    <scope>NUCLEOTIDE SEQUENCE [LARGE SCALE GENOMIC DNA]</scope>
    <source>
        <strain evidence="2 3">JCM 16186</strain>
    </source>
</reference>
<evidence type="ECO:0000256" key="1">
    <source>
        <dbReference type="SAM" id="Phobius"/>
    </source>
</evidence>
<comment type="caution">
    <text evidence="2">The sequence shown here is derived from an EMBL/GenBank/DDBJ whole genome shotgun (WGS) entry which is preliminary data.</text>
</comment>
<feature type="transmembrane region" description="Helical" evidence="1">
    <location>
        <begin position="12"/>
        <end position="37"/>
    </location>
</feature>
<evidence type="ECO:0000313" key="2">
    <source>
        <dbReference type="EMBL" id="MTI23525.1"/>
    </source>
</evidence>
<evidence type="ECO:0000313" key="3">
    <source>
        <dbReference type="Proteomes" id="UP000798808"/>
    </source>
</evidence>
<keyword evidence="1" id="KW-0812">Transmembrane</keyword>
<protein>
    <submittedName>
        <fullName evidence="2">Uncharacterized protein</fullName>
    </submittedName>
</protein>